<feature type="domain" description="Methyl-accepting transducer" evidence="5">
    <location>
        <begin position="360"/>
        <end position="582"/>
    </location>
</feature>
<dbReference type="InterPro" id="IPR004089">
    <property type="entry name" value="MCPsignal_dom"/>
</dbReference>
<dbReference type="CDD" id="cd06225">
    <property type="entry name" value="HAMP"/>
    <property type="match status" value="1"/>
</dbReference>
<dbReference type="EMBL" id="FXTT01000001">
    <property type="protein sequence ID" value="SMP07827.1"/>
    <property type="molecule type" value="Genomic_DNA"/>
</dbReference>
<dbReference type="Gene3D" id="1.10.287.950">
    <property type="entry name" value="Methyl-accepting chemotaxis protein"/>
    <property type="match status" value="1"/>
</dbReference>
<dbReference type="PANTHER" id="PTHR32089:SF112">
    <property type="entry name" value="LYSOZYME-LIKE PROTEIN-RELATED"/>
    <property type="match status" value="1"/>
</dbReference>
<dbReference type="Gene3D" id="6.10.340.10">
    <property type="match status" value="1"/>
</dbReference>
<evidence type="ECO:0000313" key="7">
    <source>
        <dbReference type="EMBL" id="SMP07827.1"/>
    </source>
</evidence>
<evidence type="ECO:0000256" key="4">
    <source>
        <dbReference type="SAM" id="Phobius"/>
    </source>
</evidence>
<comment type="similarity">
    <text evidence="2">Belongs to the methyl-accepting chemotaxis (MCP) protein family.</text>
</comment>
<evidence type="ECO:0000259" key="5">
    <source>
        <dbReference type="PROSITE" id="PS50111"/>
    </source>
</evidence>
<dbReference type="Pfam" id="PF00672">
    <property type="entry name" value="HAMP"/>
    <property type="match status" value="1"/>
</dbReference>
<accession>A0ABY1NFE6</accession>
<comment type="caution">
    <text evidence="7">The sequence shown here is derived from an EMBL/GenBank/DDBJ whole genome shotgun (WGS) entry which is preliminary data.</text>
</comment>
<evidence type="ECO:0000256" key="2">
    <source>
        <dbReference type="ARBA" id="ARBA00029447"/>
    </source>
</evidence>
<keyword evidence="4" id="KW-1133">Transmembrane helix</keyword>
<dbReference type="InterPro" id="IPR003660">
    <property type="entry name" value="HAMP_dom"/>
</dbReference>
<dbReference type="PANTHER" id="PTHR32089">
    <property type="entry name" value="METHYL-ACCEPTING CHEMOTAXIS PROTEIN MCPB"/>
    <property type="match status" value="1"/>
</dbReference>
<evidence type="ECO:0000313" key="8">
    <source>
        <dbReference type="Proteomes" id="UP001157914"/>
    </source>
</evidence>
<dbReference type="CDD" id="cd11386">
    <property type="entry name" value="MCP_signal"/>
    <property type="match status" value="1"/>
</dbReference>
<organism evidence="7 8">
    <name type="scientific">Roseibium denhamense</name>
    <dbReference type="NCBI Taxonomy" id="76305"/>
    <lineage>
        <taxon>Bacteria</taxon>
        <taxon>Pseudomonadati</taxon>
        <taxon>Pseudomonadota</taxon>
        <taxon>Alphaproteobacteria</taxon>
        <taxon>Hyphomicrobiales</taxon>
        <taxon>Stappiaceae</taxon>
        <taxon>Roseibium</taxon>
    </lineage>
</organism>
<reference evidence="7 8" key="1">
    <citation type="submission" date="2017-05" db="EMBL/GenBank/DDBJ databases">
        <authorList>
            <person name="Varghese N."/>
            <person name="Submissions S."/>
        </authorList>
    </citation>
    <scope>NUCLEOTIDE SEQUENCE [LARGE SCALE GENOMIC DNA]</scope>
    <source>
        <strain evidence="7 8">DSM 15949</strain>
    </source>
</reference>
<dbReference type="Pfam" id="PF00015">
    <property type="entry name" value="MCPsignal"/>
    <property type="match status" value="1"/>
</dbReference>
<name>A0ABY1NFE6_9HYPH</name>
<keyword evidence="8" id="KW-1185">Reference proteome</keyword>
<evidence type="ECO:0000256" key="3">
    <source>
        <dbReference type="PROSITE-ProRule" id="PRU00284"/>
    </source>
</evidence>
<dbReference type="PROSITE" id="PS50111">
    <property type="entry name" value="CHEMOTAXIS_TRANSDUC_2"/>
    <property type="match status" value="1"/>
</dbReference>
<proteinExistence type="inferred from homology"/>
<keyword evidence="4" id="KW-0812">Transmembrane</keyword>
<keyword evidence="1 3" id="KW-0807">Transducer</keyword>
<dbReference type="Proteomes" id="UP001157914">
    <property type="component" value="Unassembled WGS sequence"/>
</dbReference>
<evidence type="ECO:0000259" key="6">
    <source>
        <dbReference type="PROSITE" id="PS50885"/>
    </source>
</evidence>
<evidence type="ECO:0000256" key="1">
    <source>
        <dbReference type="ARBA" id="ARBA00023224"/>
    </source>
</evidence>
<feature type="transmembrane region" description="Helical" evidence="4">
    <location>
        <begin position="81"/>
        <end position="101"/>
    </location>
</feature>
<gene>
    <name evidence="7" type="ORF">SAMN06265374_0895</name>
</gene>
<feature type="domain" description="HAMP" evidence="6">
    <location>
        <begin position="267"/>
        <end position="320"/>
    </location>
</feature>
<dbReference type="SMART" id="SM00283">
    <property type="entry name" value="MA"/>
    <property type="match status" value="1"/>
</dbReference>
<feature type="transmembrane region" description="Helical" evidence="4">
    <location>
        <begin position="247"/>
        <end position="266"/>
    </location>
</feature>
<dbReference type="SMART" id="SM00304">
    <property type="entry name" value="HAMP"/>
    <property type="match status" value="1"/>
</dbReference>
<protein>
    <submittedName>
        <fullName evidence="7">Methyl-accepting chemotaxis protein</fullName>
    </submittedName>
</protein>
<sequence>MDWCNATDSRRQDIRGFPRVNFHDHLESVEDKHGEFNRLAALISKNRNEEPLVLRDFLQTALIPTPNLMGDIMKFWQSVKFTTTVPIVAVVAVAFVAFAYITSSQRVAGVQDAFEQQIKMSANLTNQALGNAIWDFDQDLANTLLAPLLDNDNFSWAVVQETNASVFASLARDTEAEVEALVDLIPEDMRGENASADTSFFSTPKFQIGFKPITRADGDAVETLGYLFVAFDIGAIEQARNEALTTALAITAVAILAVSLVLVALIRRITGQIGNLSGTMKTLSDGNYDINIPYVERVDEMGQMARTVDIFRDNGLRQRELEEEQQQNMENERHRQAGLETLISDFRDDSQRLLQPVNQSTEAMGSISGILMDLSTSNTERTASVAAATEQAYASVQTVASASEELSASIGEISRQIAETSEVVSSANTKANSANEQVASLASSAQKIGAVLQLIQDIAEQTNLLALNATIEAARAGEAGKGFAVVAAEVKELATQTSKATEEISAQINAIQGASSDSVAAIEEIANIMERVNEFTNSITEALEQQGAATAEISSSIQEVASGTREISENMTGVKAAVDETTQSAGDVSRTSSEVADNTRQLSDRIDGFLTKVAAV</sequence>
<dbReference type="PROSITE" id="PS50885">
    <property type="entry name" value="HAMP"/>
    <property type="match status" value="1"/>
</dbReference>
<dbReference type="SUPFAM" id="SSF58104">
    <property type="entry name" value="Methyl-accepting chemotaxis protein (MCP) signaling domain"/>
    <property type="match status" value="1"/>
</dbReference>
<keyword evidence="4" id="KW-0472">Membrane</keyword>